<evidence type="ECO:0000313" key="6">
    <source>
        <dbReference type="Proteomes" id="UP000183461"/>
    </source>
</evidence>
<proteinExistence type="predicted"/>
<organism evidence="5 6">
    <name type="scientific">Ruminococcus flavefaciens</name>
    <dbReference type="NCBI Taxonomy" id="1265"/>
    <lineage>
        <taxon>Bacteria</taxon>
        <taxon>Bacillati</taxon>
        <taxon>Bacillota</taxon>
        <taxon>Clostridia</taxon>
        <taxon>Eubacteriales</taxon>
        <taxon>Oscillospiraceae</taxon>
        <taxon>Ruminococcus</taxon>
    </lineage>
</organism>
<comment type="function">
    <text evidence="3">This protein is a component of the acetyl coenzyme A carboxylase complex; first, biotin carboxylase catalyzes the carboxylation of the carrier protein and then the transcarboxylase transfers the carboxyl group to form malonyl-CoA.</text>
</comment>
<name>A0A1K1NRW2_RUMFL</name>
<accession>A0A1K1NRW2</accession>
<evidence type="ECO:0000256" key="3">
    <source>
        <dbReference type="RuleBase" id="RU364072"/>
    </source>
</evidence>
<dbReference type="PANTHER" id="PTHR45266">
    <property type="entry name" value="OXALOACETATE DECARBOXYLASE ALPHA CHAIN"/>
    <property type="match status" value="1"/>
</dbReference>
<dbReference type="InterPro" id="IPR000089">
    <property type="entry name" value="Biotin_lipoyl"/>
</dbReference>
<feature type="domain" description="Lipoyl-binding" evidence="4">
    <location>
        <begin position="81"/>
        <end position="157"/>
    </location>
</feature>
<keyword evidence="3" id="KW-0443">Lipid metabolism</keyword>
<evidence type="ECO:0000256" key="2">
    <source>
        <dbReference type="ARBA" id="ARBA00023267"/>
    </source>
</evidence>
<keyword evidence="2 3" id="KW-0092">Biotin</keyword>
<dbReference type="PROSITE" id="PS50968">
    <property type="entry name" value="BIOTINYL_LIPOYL"/>
    <property type="match status" value="1"/>
</dbReference>
<evidence type="ECO:0000256" key="1">
    <source>
        <dbReference type="ARBA" id="ARBA00017562"/>
    </source>
</evidence>
<comment type="pathway">
    <text evidence="3">Lipid metabolism; fatty acid biosynthesis.</text>
</comment>
<dbReference type="GO" id="GO:0009317">
    <property type="term" value="C:acetyl-CoA carboxylase complex"/>
    <property type="evidence" value="ECO:0007669"/>
    <property type="project" value="InterPro"/>
</dbReference>
<dbReference type="InterPro" id="IPR050709">
    <property type="entry name" value="Biotin_Carboxyl_Carrier/Decarb"/>
</dbReference>
<dbReference type="CDD" id="cd06850">
    <property type="entry name" value="biotinyl_domain"/>
    <property type="match status" value="1"/>
</dbReference>
<dbReference type="FunFam" id="2.40.50.100:FF:000003">
    <property type="entry name" value="Acetyl-CoA carboxylase biotin carboxyl carrier protein"/>
    <property type="match status" value="1"/>
</dbReference>
<keyword evidence="3" id="KW-0276">Fatty acid metabolism</keyword>
<dbReference type="AlphaFoldDB" id="A0A1K1NRW2"/>
<gene>
    <name evidence="5" type="ORF">SAMN02910280_2141</name>
</gene>
<dbReference type="PRINTS" id="PR01071">
    <property type="entry name" value="ACOABIOTINCC"/>
</dbReference>
<dbReference type="GO" id="GO:0006633">
    <property type="term" value="P:fatty acid biosynthetic process"/>
    <property type="evidence" value="ECO:0007669"/>
    <property type="project" value="UniProtKB-UniPathway"/>
</dbReference>
<sequence length="157" mass="16814">MEKIYGQIDLETIEKLADIINKKELSELTISSGENTITLKGKKAVPMPMPVVAAAAPAQTAVSVESALSASEASMAEEVSGKIVKSPIVGTFYSAPSPDKPPFVKTGDEVKKGDVIMIIESMKLMNEIQSEYDGVVEQILVSDGQAVEFDQPIMVIK</sequence>
<dbReference type="PANTHER" id="PTHR45266:SF3">
    <property type="entry name" value="OXALOACETATE DECARBOXYLASE ALPHA CHAIN"/>
    <property type="match status" value="1"/>
</dbReference>
<dbReference type="InterPro" id="IPR011053">
    <property type="entry name" value="Single_hybrid_motif"/>
</dbReference>
<evidence type="ECO:0000313" key="5">
    <source>
        <dbReference type="EMBL" id="SFW37158.1"/>
    </source>
</evidence>
<evidence type="ECO:0000259" key="4">
    <source>
        <dbReference type="PROSITE" id="PS50968"/>
    </source>
</evidence>
<dbReference type="Gene3D" id="2.40.50.100">
    <property type="match status" value="1"/>
</dbReference>
<reference evidence="5 6" key="1">
    <citation type="submission" date="2016-11" db="EMBL/GenBank/DDBJ databases">
        <authorList>
            <person name="Jaros S."/>
            <person name="Januszkiewicz K."/>
            <person name="Wedrychowicz H."/>
        </authorList>
    </citation>
    <scope>NUCLEOTIDE SEQUENCE [LARGE SCALE GENOMIC DNA]</scope>
    <source>
        <strain evidence="5 6">YL228</strain>
    </source>
</reference>
<protein>
    <recommendedName>
        <fullName evidence="1 3">Biotin carboxyl carrier protein of acetyl-CoA carboxylase</fullName>
    </recommendedName>
</protein>
<dbReference type="Proteomes" id="UP000183461">
    <property type="component" value="Unassembled WGS sequence"/>
</dbReference>
<dbReference type="NCBIfam" id="TIGR00531">
    <property type="entry name" value="BCCP"/>
    <property type="match status" value="1"/>
</dbReference>
<dbReference type="GO" id="GO:0003989">
    <property type="term" value="F:acetyl-CoA carboxylase activity"/>
    <property type="evidence" value="ECO:0007669"/>
    <property type="project" value="InterPro"/>
</dbReference>
<dbReference type="UniPathway" id="UPA00094"/>
<dbReference type="EMBL" id="FPIP01000005">
    <property type="protein sequence ID" value="SFW37158.1"/>
    <property type="molecule type" value="Genomic_DNA"/>
</dbReference>
<dbReference type="InterPro" id="IPR001249">
    <property type="entry name" value="AcCoA_biotinCC"/>
</dbReference>
<dbReference type="Pfam" id="PF00364">
    <property type="entry name" value="Biotin_lipoyl"/>
    <property type="match status" value="1"/>
</dbReference>
<keyword evidence="3" id="KW-0275">Fatty acid biosynthesis</keyword>
<dbReference type="RefSeq" id="WP_072300389.1">
    <property type="nucleotide sequence ID" value="NZ_FPIP01000005.1"/>
</dbReference>
<dbReference type="SUPFAM" id="SSF51230">
    <property type="entry name" value="Single hybrid motif"/>
    <property type="match status" value="1"/>
</dbReference>
<keyword evidence="3" id="KW-0444">Lipid biosynthesis</keyword>